<feature type="transmembrane region" description="Helical" evidence="1">
    <location>
        <begin position="92"/>
        <end position="111"/>
    </location>
</feature>
<keyword evidence="1" id="KW-1133">Transmembrane helix</keyword>
<dbReference type="EMBL" id="CAJNOQ010019554">
    <property type="protein sequence ID" value="CAF1452470.1"/>
    <property type="molecule type" value="Genomic_DNA"/>
</dbReference>
<dbReference type="OrthoDB" id="10050444at2759"/>
<name>A0A815PRC8_9BILA</name>
<keyword evidence="4" id="KW-1185">Reference proteome</keyword>
<evidence type="ECO:0000256" key="1">
    <source>
        <dbReference type="SAM" id="Phobius"/>
    </source>
</evidence>
<comment type="caution">
    <text evidence="2">The sequence shown here is derived from an EMBL/GenBank/DDBJ whole genome shotgun (WGS) entry which is preliminary data.</text>
</comment>
<sequence length="211" mass="23264">MALTIEESNLIYQPPNIIQQISQAVDHIGVSTSQTCAQFIGAVEEVMPLLDKDGQKLVNEIHGDYLELLMTAQEFLSSTLLLVPRAVKDKNLYVLLSGTLLVVECIGLAGARMIPAVLLTLIGLIGVSKIGEISAITIASALERKQEVYDKAMKCLEQIQVQLIKLSKDYSQMKGIGKALSHDDNSVKKFMDVLKKTQLEVDKGFEMLQEF</sequence>
<keyword evidence="1" id="KW-0812">Transmembrane</keyword>
<organism evidence="2 4">
    <name type="scientific">Didymodactylos carnosus</name>
    <dbReference type="NCBI Taxonomy" id="1234261"/>
    <lineage>
        <taxon>Eukaryota</taxon>
        <taxon>Metazoa</taxon>
        <taxon>Spiralia</taxon>
        <taxon>Gnathifera</taxon>
        <taxon>Rotifera</taxon>
        <taxon>Eurotatoria</taxon>
        <taxon>Bdelloidea</taxon>
        <taxon>Philodinida</taxon>
        <taxon>Philodinidae</taxon>
        <taxon>Didymodactylos</taxon>
    </lineage>
</organism>
<keyword evidence="1" id="KW-0472">Membrane</keyword>
<dbReference type="Proteomes" id="UP000681722">
    <property type="component" value="Unassembled WGS sequence"/>
</dbReference>
<protein>
    <submittedName>
        <fullName evidence="2">Uncharacterized protein</fullName>
    </submittedName>
</protein>
<accession>A0A815PRC8</accession>
<reference evidence="2" key="1">
    <citation type="submission" date="2021-02" db="EMBL/GenBank/DDBJ databases">
        <authorList>
            <person name="Nowell W R."/>
        </authorList>
    </citation>
    <scope>NUCLEOTIDE SEQUENCE</scope>
</reference>
<proteinExistence type="predicted"/>
<evidence type="ECO:0000313" key="2">
    <source>
        <dbReference type="EMBL" id="CAF1452470.1"/>
    </source>
</evidence>
<dbReference type="AlphaFoldDB" id="A0A815PRC8"/>
<dbReference type="EMBL" id="CAJOBC010085005">
    <property type="protein sequence ID" value="CAF4325409.1"/>
    <property type="molecule type" value="Genomic_DNA"/>
</dbReference>
<dbReference type="Proteomes" id="UP000663829">
    <property type="component" value="Unassembled WGS sequence"/>
</dbReference>
<gene>
    <name evidence="2" type="ORF">GPM918_LOCUS34786</name>
    <name evidence="3" type="ORF">SRO942_LOCUS35495</name>
</gene>
<evidence type="ECO:0000313" key="3">
    <source>
        <dbReference type="EMBL" id="CAF4325409.1"/>
    </source>
</evidence>
<evidence type="ECO:0000313" key="4">
    <source>
        <dbReference type="Proteomes" id="UP000663829"/>
    </source>
</evidence>